<dbReference type="EMBL" id="JAGIBU010000002">
    <property type="protein sequence ID" value="MBS7824287.1"/>
    <property type="molecule type" value="Genomic_DNA"/>
</dbReference>
<accession>A0AB35BYF3</accession>
<name>A0AB35BYF3_9GAMM</name>
<sequence>MKLSAKSRYALASVIKMATLYDSKATMTVLEIATELNISKIYLERVFSQLKQGNVVSAIKGSQGGYFLTDVPSALTLYDVLSCVEPALFAKNDATVEEIAPTIENTLEELIYAPLDQAIVSTLQGITLEMLAQNAQKSNSDYMYYL</sequence>
<dbReference type="NCBIfam" id="TIGR00738">
    <property type="entry name" value="rrf2_super"/>
    <property type="match status" value="1"/>
</dbReference>
<dbReference type="Pfam" id="PF02082">
    <property type="entry name" value="Rrf2"/>
    <property type="match status" value="1"/>
</dbReference>
<dbReference type="Proteomes" id="UP000680020">
    <property type="component" value="Unassembled WGS sequence"/>
</dbReference>
<dbReference type="Gene3D" id="1.10.10.10">
    <property type="entry name" value="Winged helix-like DNA-binding domain superfamily/Winged helix DNA-binding domain"/>
    <property type="match status" value="1"/>
</dbReference>
<protein>
    <submittedName>
        <fullName evidence="1">Rrf2 family transcriptional regulator</fullName>
    </submittedName>
</protein>
<dbReference type="RefSeq" id="WP_063455297.1">
    <property type="nucleotide sequence ID" value="NZ_CP115969.1"/>
</dbReference>
<dbReference type="GO" id="GO:0005829">
    <property type="term" value="C:cytosol"/>
    <property type="evidence" value="ECO:0007669"/>
    <property type="project" value="TreeGrafter"/>
</dbReference>
<dbReference type="InterPro" id="IPR036390">
    <property type="entry name" value="WH_DNA-bd_sf"/>
</dbReference>
<dbReference type="AlphaFoldDB" id="A0AB35BYF3"/>
<dbReference type="PROSITE" id="PS51197">
    <property type="entry name" value="HTH_RRF2_2"/>
    <property type="match status" value="1"/>
</dbReference>
<evidence type="ECO:0000313" key="2">
    <source>
        <dbReference type="Proteomes" id="UP000680020"/>
    </source>
</evidence>
<organism evidence="1 2">
    <name type="scientific">Wohlfahrtiimonas chitiniclastica</name>
    <dbReference type="NCBI Taxonomy" id="400946"/>
    <lineage>
        <taxon>Bacteria</taxon>
        <taxon>Pseudomonadati</taxon>
        <taxon>Pseudomonadota</taxon>
        <taxon>Gammaproteobacteria</taxon>
        <taxon>Cardiobacteriales</taxon>
        <taxon>Ignatzschineriaceae</taxon>
        <taxon>Wohlfahrtiimonas</taxon>
    </lineage>
</organism>
<reference evidence="1" key="1">
    <citation type="submission" date="2021-03" db="EMBL/GenBank/DDBJ databases">
        <title>Identification and antibiotic profiling of Wohlfahrtiimonas chitiniclastica, an underestimated human pathogen.</title>
        <authorList>
            <person name="Kopf A."/>
            <person name="Bunk B."/>
            <person name="Coldewey S."/>
            <person name="Gunzer F."/>
            <person name="Riedel T."/>
            <person name="Schroettner P."/>
        </authorList>
    </citation>
    <scope>NUCLEOTIDE SEQUENCE</scope>
    <source>
        <strain evidence="1">DSM 100917</strain>
    </source>
</reference>
<dbReference type="SUPFAM" id="SSF46785">
    <property type="entry name" value="Winged helix' DNA-binding domain"/>
    <property type="match status" value="1"/>
</dbReference>
<dbReference type="PANTHER" id="PTHR33221:SF15">
    <property type="entry name" value="HTH-TYPE TRANSCRIPTIONAL REGULATOR YWGB-RELATED"/>
    <property type="match status" value="1"/>
</dbReference>
<evidence type="ECO:0000313" key="1">
    <source>
        <dbReference type="EMBL" id="MBS7824287.1"/>
    </source>
</evidence>
<dbReference type="GO" id="GO:0003700">
    <property type="term" value="F:DNA-binding transcription factor activity"/>
    <property type="evidence" value="ECO:0007669"/>
    <property type="project" value="TreeGrafter"/>
</dbReference>
<comment type="caution">
    <text evidence="1">The sequence shown here is derived from an EMBL/GenBank/DDBJ whole genome shotgun (WGS) entry which is preliminary data.</text>
</comment>
<dbReference type="InterPro" id="IPR036388">
    <property type="entry name" value="WH-like_DNA-bd_sf"/>
</dbReference>
<dbReference type="PANTHER" id="PTHR33221">
    <property type="entry name" value="WINGED HELIX-TURN-HELIX TRANSCRIPTIONAL REGULATOR, RRF2 FAMILY"/>
    <property type="match status" value="1"/>
</dbReference>
<dbReference type="InterPro" id="IPR000944">
    <property type="entry name" value="Tscrpt_reg_Rrf2"/>
</dbReference>
<gene>
    <name evidence="1" type="ORF">J7561_03605</name>
</gene>
<proteinExistence type="predicted"/>